<sequence length="61" mass="6781">PTSSPYFLLTLSPLPAHTSCSHSAHFQPIPPAHTQPTSSPYFLLTLSPLPTIPPYTPRFHW</sequence>
<keyword evidence="2" id="KW-1185">Reference proteome</keyword>
<feature type="non-terminal residue" evidence="1">
    <location>
        <position position="1"/>
    </location>
</feature>
<accession>A0AAE1BML7</accession>
<evidence type="ECO:0000313" key="1">
    <source>
        <dbReference type="EMBL" id="KAK3851605.1"/>
    </source>
</evidence>
<dbReference type="EMBL" id="JAWQEG010007817">
    <property type="protein sequence ID" value="KAK3851605.1"/>
    <property type="molecule type" value="Genomic_DNA"/>
</dbReference>
<dbReference type="Proteomes" id="UP001286313">
    <property type="component" value="Unassembled WGS sequence"/>
</dbReference>
<reference evidence="1" key="1">
    <citation type="submission" date="2023-10" db="EMBL/GenBank/DDBJ databases">
        <title>Genome assemblies of two species of porcelain crab, Petrolisthes cinctipes and Petrolisthes manimaculis (Anomura: Porcellanidae).</title>
        <authorList>
            <person name="Angst P."/>
        </authorList>
    </citation>
    <scope>NUCLEOTIDE SEQUENCE</scope>
    <source>
        <strain evidence="1">PB745_01</strain>
        <tissue evidence="1">Gill</tissue>
    </source>
</reference>
<dbReference type="AlphaFoldDB" id="A0AAE1BML7"/>
<protein>
    <submittedName>
        <fullName evidence="1">Uncharacterized protein</fullName>
    </submittedName>
</protein>
<organism evidence="1 2">
    <name type="scientific">Petrolisthes cinctipes</name>
    <name type="common">Flat porcelain crab</name>
    <dbReference type="NCBI Taxonomy" id="88211"/>
    <lineage>
        <taxon>Eukaryota</taxon>
        <taxon>Metazoa</taxon>
        <taxon>Ecdysozoa</taxon>
        <taxon>Arthropoda</taxon>
        <taxon>Crustacea</taxon>
        <taxon>Multicrustacea</taxon>
        <taxon>Malacostraca</taxon>
        <taxon>Eumalacostraca</taxon>
        <taxon>Eucarida</taxon>
        <taxon>Decapoda</taxon>
        <taxon>Pleocyemata</taxon>
        <taxon>Anomura</taxon>
        <taxon>Galatheoidea</taxon>
        <taxon>Porcellanidae</taxon>
        <taxon>Petrolisthes</taxon>
    </lineage>
</organism>
<comment type="caution">
    <text evidence="1">The sequence shown here is derived from an EMBL/GenBank/DDBJ whole genome shotgun (WGS) entry which is preliminary data.</text>
</comment>
<gene>
    <name evidence="1" type="ORF">Pcinc_041759</name>
</gene>
<proteinExistence type="predicted"/>
<evidence type="ECO:0000313" key="2">
    <source>
        <dbReference type="Proteomes" id="UP001286313"/>
    </source>
</evidence>
<name>A0AAE1BML7_PETCI</name>